<sequence length="231" mass="26944">MHTLRHRAKSEPQQLQSVKTLEEPEPAMNSFRPRSSSNPISRFKLPKNRIFKKPERKEKQIIQTEFTTSEGKLPYGFTVPTQTKKDKNKRRIQKYEASAVWKEHPNRKLHDWKKQKNSNEERNSRSAYDSALPSTSSDYTISENNSRPLSPNRKSMSQSQESLGEYSGEEQSTTSSLLYQYDSLTSYKPIRAKRRKSITSLARALARNCVYIHDPANPVEEDDLYEQFLER</sequence>
<organism evidence="1 2">
    <name type="scientific">Panagrolaimus sp. PS1159</name>
    <dbReference type="NCBI Taxonomy" id="55785"/>
    <lineage>
        <taxon>Eukaryota</taxon>
        <taxon>Metazoa</taxon>
        <taxon>Ecdysozoa</taxon>
        <taxon>Nematoda</taxon>
        <taxon>Chromadorea</taxon>
        <taxon>Rhabditida</taxon>
        <taxon>Tylenchina</taxon>
        <taxon>Panagrolaimomorpha</taxon>
        <taxon>Panagrolaimoidea</taxon>
        <taxon>Panagrolaimidae</taxon>
        <taxon>Panagrolaimus</taxon>
    </lineage>
</organism>
<dbReference type="WBParaSite" id="PS1159_v2.g2077.t1">
    <property type="protein sequence ID" value="PS1159_v2.g2077.t1"/>
    <property type="gene ID" value="PS1159_v2.g2077"/>
</dbReference>
<evidence type="ECO:0000313" key="1">
    <source>
        <dbReference type="Proteomes" id="UP000887580"/>
    </source>
</evidence>
<dbReference type="Proteomes" id="UP000887580">
    <property type="component" value="Unplaced"/>
</dbReference>
<accession>A0AC35FTN5</accession>
<proteinExistence type="predicted"/>
<evidence type="ECO:0000313" key="2">
    <source>
        <dbReference type="WBParaSite" id="PS1159_v2.g2077.t1"/>
    </source>
</evidence>
<protein>
    <submittedName>
        <fullName evidence="2">Uncharacterized protein</fullName>
    </submittedName>
</protein>
<reference evidence="2" key="1">
    <citation type="submission" date="2022-11" db="UniProtKB">
        <authorList>
            <consortium name="WormBaseParasite"/>
        </authorList>
    </citation>
    <scope>IDENTIFICATION</scope>
</reference>
<name>A0AC35FTN5_9BILA</name>